<dbReference type="OrthoDB" id="7471835at2759"/>
<evidence type="ECO:0000259" key="7">
    <source>
        <dbReference type="PROSITE" id="PS50157"/>
    </source>
</evidence>
<keyword evidence="4 6" id="KW-0862">Zinc</keyword>
<dbReference type="InterPro" id="IPR012934">
    <property type="entry name" value="Znf_AD"/>
</dbReference>
<dbReference type="GO" id="GO:0008270">
    <property type="term" value="F:zinc ion binding"/>
    <property type="evidence" value="ECO:0007669"/>
    <property type="project" value="UniProtKB-UniRule"/>
</dbReference>
<keyword evidence="3 5" id="KW-0863">Zinc-finger</keyword>
<evidence type="ECO:0000256" key="3">
    <source>
        <dbReference type="ARBA" id="ARBA00022771"/>
    </source>
</evidence>
<evidence type="ECO:0000313" key="10">
    <source>
        <dbReference type="Proteomes" id="UP001153714"/>
    </source>
</evidence>
<dbReference type="PANTHER" id="PTHR24379:SF127">
    <property type="entry name" value="BLOODY FINGERS-RELATED"/>
    <property type="match status" value="1"/>
</dbReference>
<dbReference type="SMART" id="SM00355">
    <property type="entry name" value="ZnF_C2H2"/>
    <property type="match status" value="3"/>
</dbReference>
<dbReference type="SMART" id="SM00868">
    <property type="entry name" value="zf-AD"/>
    <property type="match status" value="2"/>
</dbReference>
<sequence>MKPENHECRACLQAIDSVSLLFEPWSPDWDGMENTIAEDLAKIANIQVSESDRHSKFICHLCVNQLKQACQFILLVQRNDRILRLRNTQGNDEVWPKPIQVDKNIACDNFLQVDIKQEVLSDDEQSYNNEEYTETEYINQQLDIKVEPEEIVQPSLQININGVSSLQEVENEKVTTHNGEVHYDEEFLNAKVKEEPMSETEDTESMPSDLPLECLLCTRSFSSISGLKAHVIAQHSYKSVKRKVSGSSPQELPKMKYMCAICKRIFTTSTDLMVHETCHNKDVCYVCNAKFDSFDKLSEHRKRCKALSSKETTKPKTLDDVIRHSAEEDLTTAPSKDVLKNELPKEAVIKDEPSNENVLKSNDSTETLFCEMCNEQFSDSYYMKIHQEIHHNKETVETDIKAPVPMLEMDTLENIFKEDT</sequence>
<dbReference type="GO" id="GO:0000977">
    <property type="term" value="F:RNA polymerase II transcription regulatory region sequence-specific DNA binding"/>
    <property type="evidence" value="ECO:0007669"/>
    <property type="project" value="TreeGrafter"/>
</dbReference>
<feature type="binding site" evidence="6">
    <location>
        <position position="62"/>
    </location>
    <ligand>
        <name>Zn(2+)</name>
        <dbReference type="ChEBI" id="CHEBI:29105"/>
    </ligand>
</feature>
<accession>A0A9P0C4X7</accession>
<evidence type="ECO:0000256" key="6">
    <source>
        <dbReference type="PROSITE-ProRule" id="PRU01263"/>
    </source>
</evidence>
<proteinExistence type="predicted"/>
<evidence type="ECO:0000313" key="9">
    <source>
        <dbReference type="EMBL" id="CAH0747070.1"/>
    </source>
</evidence>
<dbReference type="SUPFAM" id="SSF57716">
    <property type="entry name" value="Glucocorticoid receptor-like (DNA-binding domain)"/>
    <property type="match status" value="1"/>
</dbReference>
<dbReference type="GO" id="GO:0000981">
    <property type="term" value="F:DNA-binding transcription factor activity, RNA polymerase II-specific"/>
    <property type="evidence" value="ECO:0007669"/>
    <property type="project" value="TreeGrafter"/>
</dbReference>
<keyword evidence="2" id="KW-0677">Repeat</keyword>
<protein>
    <submittedName>
        <fullName evidence="9">Uncharacterized protein</fullName>
    </submittedName>
</protein>
<evidence type="ECO:0000256" key="5">
    <source>
        <dbReference type="PROSITE-ProRule" id="PRU00042"/>
    </source>
</evidence>
<feature type="binding site" evidence="6">
    <location>
        <position position="11"/>
    </location>
    <ligand>
        <name>Zn(2+)</name>
        <dbReference type="ChEBI" id="CHEBI:29105"/>
    </ligand>
</feature>
<feature type="domain" description="C2H2-type" evidence="7">
    <location>
        <begin position="212"/>
        <end position="240"/>
    </location>
</feature>
<reference evidence="9" key="2">
    <citation type="submission" date="2022-10" db="EMBL/GenBank/DDBJ databases">
        <authorList>
            <consortium name="ENA_rothamsted_submissions"/>
            <consortium name="culmorum"/>
            <person name="King R."/>
        </authorList>
    </citation>
    <scope>NUCLEOTIDE SEQUENCE</scope>
</reference>
<dbReference type="Gene3D" id="3.30.160.60">
    <property type="entry name" value="Classic Zinc Finger"/>
    <property type="match status" value="1"/>
</dbReference>
<dbReference type="EMBL" id="OU893341">
    <property type="protein sequence ID" value="CAH0747070.1"/>
    <property type="molecule type" value="Genomic_DNA"/>
</dbReference>
<evidence type="ECO:0000256" key="1">
    <source>
        <dbReference type="ARBA" id="ARBA00022723"/>
    </source>
</evidence>
<dbReference type="Pfam" id="PF07776">
    <property type="entry name" value="zf-AD"/>
    <property type="match status" value="1"/>
</dbReference>
<reference evidence="9" key="1">
    <citation type="submission" date="2021-12" db="EMBL/GenBank/DDBJ databases">
        <authorList>
            <person name="King R."/>
        </authorList>
    </citation>
    <scope>NUCLEOTIDE SEQUENCE</scope>
</reference>
<feature type="binding site" evidence="6">
    <location>
        <position position="8"/>
    </location>
    <ligand>
        <name>Zn(2+)</name>
        <dbReference type="ChEBI" id="CHEBI:29105"/>
    </ligand>
</feature>
<dbReference type="SUPFAM" id="SSF57667">
    <property type="entry name" value="beta-beta-alpha zinc fingers"/>
    <property type="match status" value="1"/>
</dbReference>
<feature type="domain" description="ZAD" evidence="8">
    <location>
        <begin position="6"/>
        <end position="86"/>
    </location>
</feature>
<evidence type="ECO:0000256" key="2">
    <source>
        <dbReference type="ARBA" id="ARBA00022737"/>
    </source>
</evidence>
<feature type="binding site" evidence="6">
    <location>
        <position position="59"/>
    </location>
    <ligand>
        <name>Zn(2+)</name>
        <dbReference type="ChEBI" id="CHEBI:29105"/>
    </ligand>
</feature>
<dbReference type="Gene3D" id="3.40.1800.20">
    <property type="match status" value="1"/>
</dbReference>
<dbReference type="PANTHER" id="PTHR24379">
    <property type="entry name" value="KRAB AND ZINC FINGER DOMAIN-CONTAINING"/>
    <property type="match status" value="1"/>
</dbReference>
<organism evidence="9 10">
    <name type="scientific">Diatraea saccharalis</name>
    <name type="common">sugarcane borer</name>
    <dbReference type="NCBI Taxonomy" id="40085"/>
    <lineage>
        <taxon>Eukaryota</taxon>
        <taxon>Metazoa</taxon>
        <taxon>Ecdysozoa</taxon>
        <taxon>Arthropoda</taxon>
        <taxon>Hexapoda</taxon>
        <taxon>Insecta</taxon>
        <taxon>Pterygota</taxon>
        <taxon>Neoptera</taxon>
        <taxon>Endopterygota</taxon>
        <taxon>Lepidoptera</taxon>
        <taxon>Glossata</taxon>
        <taxon>Ditrysia</taxon>
        <taxon>Pyraloidea</taxon>
        <taxon>Crambidae</taxon>
        <taxon>Crambinae</taxon>
        <taxon>Diatraea</taxon>
    </lineage>
</organism>
<dbReference type="GO" id="GO:0005634">
    <property type="term" value="C:nucleus"/>
    <property type="evidence" value="ECO:0007669"/>
    <property type="project" value="InterPro"/>
</dbReference>
<feature type="domain" description="C2H2-type" evidence="7">
    <location>
        <begin position="257"/>
        <end position="282"/>
    </location>
</feature>
<evidence type="ECO:0000259" key="8">
    <source>
        <dbReference type="PROSITE" id="PS51915"/>
    </source>
</evidence>
<dbReference type="Proteomes" id="UP001153714">
    <property type="component" value="Chromosome 10"/>
</dbReference>
<feature type="domain" description="C2H2-type" evidence="7">
    <location>
        <begin position="368"/>
        <end position="395"/>
    </location>
</feature>
<keyword evidence="10" id="KW-1185">Reference proteome</keyword>
<dbReference type="PROSITE" id="PS50157">
    <property type="entry name" value="ZINC_FINGER_C2H2_2"/>
    <property type="match status" value="3"/>
</dbReference>
<evidence type="ECO:0000256" key="4">
    <source>
        <dbReference type="ARBA" id="ARBA00022833"/>
    </source>
</evidence>
<keyword evidence="1 6" id="KW-0479">Metal-binding</keyword>
<dbReference type="AlphaFoldDB" id="A0A9P0C4X7"/>
<name>A0A9P0C4X7_9NEOP</name>
<gene>
    <name evidence="9" type="ORF">DIATSA_LOCUS957</name>
</gene>
<dbReference type="InterPro" id="IPR036236">
    <property type="entry name" value="Znf_C2H2_sf"/>
</dbReference>
<dbReference type="PROSITE" id="PS51915">
    <property type="entry name" value="ZAD"/>
    <property type="match status" value="1"/>
</dbReference>
<dbReference type="InterPro" id="IPR013087">
    <property type="entry name" value="Znf_C2H2_type"/>
</dbReference>
<dbReference type="PROSITE" id="PS00028">
    <property type="entry name" value="ZINC_FINGER_C2H2_1"/>
    <property type="match status" value="3"/>
</dbReference>